<evidence type="ECO:0000313" key="2">
    <source>
        <dbReference type="Proteomes" id="UP000190286"/>
    </source>
</evidence>
<sequence length="68" mass="7671">MNLYISAAEYDYHTLLKVAEMAGLAGIIGFHEAGDGYLVTFPQGENVQALIDDYKGRLRDLENNIWQH</sequence>
<accession>A0A1T4XZQ9</accession>
<dbReference type="RefSeq" id="WP_078785333.1">
    <property type="nucleotide sequence ID" value="NZ_CAJKTF010000033.1"/>
</dbReference>
<reference evidence="1 2" key="1">
    <citation type="submission" date="2017-02" db="EMBL/GenBank/DDBJ databases">
        <authorList>
            <person name="Peterson S.W."/>
        </authorList>
    </citation>
    <scope>NUCLEOTIDE SEQUENCE [LARGE SCALE GENOMIC DNA]</scope>
    <source>
        <strain evidence="1 2">ATCC 27749</strain>
    </source>
</reference>
<keyword evidence="2" id="KW-1185">Reference proteome</keyword>
<gene>
    <name evidence="1" type="ORF">SAMN02745178_02505</name>
</gene>
<dbReference type="GeneID" id="93338938"/>
<protein>
    <recommendedName>
        <fullName evidence="3">DUF4911 domain-containing protein</fullName>
    </recommendedName>
</protein>
<dbReference type="AlphaFoldDB" id="A0A1T4XZQ9"/>
<evidence type="ECO:0008006" key="3">
    <source>
        <dbReference type="Google" id="ProtNLM"/>
    </source>
</evidence>
<evidence type="ECO:0000313" key="1">
    <source>
        <dbReference type="EMBL" id="SKA94505.1"/>
    </source>
</evidence>
<dbReference type="EMBL" id="FUYF01000022">
    <property type="protein sequence ID" value="SKA94505.1"/>
    <property type="molecule type" value="Genomic_DNA"/>
</dbReference>
<dbReference type="Proteomes" id="UP000190286">
    <property type="component" value="Unassembled WGS sequence"/>
</dbReference>
<name>A0A1T4XZQ9_9FIRM</name>
<dbReference type="OrthoDB" id="1854112at2"/>
<proteinExistence type="predicted"/>
<organism evidence="1 2">
    <name type="scientific">Gemmiger formicilis</name>
    <dbReference type="NCBI Taxonomy" id="745368"/>
    <lineage>
        <taxon>Bacteria</taxon>
        <taxon>Bacillati</taxon>
        <taxon>Bacillota</taxon>
        <taxon>Clostridia</taxon>
        <taxon>Eubacteriales</taxon>
        <taxon>Gemmiger</taxon>
    </lineage>
</organism>